<dbReference type="EMBL" id="CM008052">
    <property type="protein sequence ID" value="PVH35758.1"/>
    <property type="molecule type" value="Genomic_DNA"/>
</dbReference>
<accession>A0A2T8IDN1</accession>
<proteinExistence type="predicted"/>
<dbReference type="AlphaFoldDB" id="A0A2T8IDN1"/>
<reference evidence="1" key="1">
    <citation type="submission" date="2018-04" db="EMBL/GenBank/DDBJ databases">
        <title>WGS assembly of Panicum hallii.</title>
        <authorList>
            <person name="Lovell J."/>
            <person name="Jenkins J."/>
            <person name="Lowry D."/>
            <person name="Mamidi S."/>
            <person name="Sreedasyam A."/>
            <person name="Weng X."/>
            <person name="Barry K."/>
            <person name="Bonette J."/>
            <person name="Campitelli B."/>
            <person name="Daum C."/>
            <person name="Gordon S."/>
            <person name="Gould B."/>
            <person name="Lipzen A."/>
            <person name="Macqueen A."/>
            <person name="Palacio-Mejia J."/>
            <person name="Plott C."/>
            <person name="Shakirov E."/>
            <person name="Shu S."/>
            <person name="Yoshinaga Y."/>
            <person name="Zane M."/>
            <person name="Rokhsar D."/>
            <person name="Grimwood J."/>
            <person name="Schmutz J."/>
            <person name="Juenger T."/>
        </authorList>
    </citation>
    <scope>NUCLEOTIDE SEQUENCE [LARGE SCALE GENOMIC DNA]</scope>
    <source>
        <strain evidence="1">FIL2</strain>
    </source>
</reference>
<dbReference type="Proteomes" id="UP000243499">
    <property type="component" value="Chromosome 7"/>
</dbReference>
<dbReference type="Gramene" id="PVH35758">
    <property type="protein sequence ID" value="PVH35758"/>
    <property type="gene ID" value="PAHAL_7G267800"/>
</dbReference>
<gene>
    <name evidence="1" type="ORF">PAHAL_7G267800</name>
</gene>
<organism evidence="1">
    <name type="scientific">Panicum hallii</name>
    <dbReference type="NCBI Taxonomy" id="206008"/>
    <lineage>
        <taxon>Eukaryota</taxon>
        <taxon>Viridiplantae</taxon>
        <taxon>Streptophyta</taxon>
        <taxon>Embryophyta</taxon>
        <taxon>Tracheophyta</taxon>
        <taxon>Spermatophyta</taxon>
        <taxon>Magnoliopsida</taxon>
        <taxon>Liliopsida</taxon>
        <taxon>Poales</taxon>
        <taxon>Poaceae</taxon>
        <taxon>PACMAD clade</taxon>
        <taxon>Panicoideae</taxon>
        <taxon>Panicodae</taxon>
        <taxon>Paniceae</taxon>
        <taxon>Panicinae</taxon>
        <taxon>Panicum</taxon>
        <taxon>Panicum sect. Panicum</taxon>
    </lineage>
</organism>
<protein>
    <submittedName>
        <fullName evidence="1">Uncharacterized protein</fullName>
    </submittedName>
</protein>
<sequence>MNLGIKSKRNRHSWWSKKGNSIKETKKNWKNIDKTKFKICYSDPKELRK</sequence>
<evidence type="ECO:0000313" key="1">
    <source>
        <dbReference type="EMBL" id="PVH35758.1"/>
    </source>
</evidence>
<name>A0A2T8IDN1_9POAL</name>